<proteinExistence type="predicted"/>
<comment type="caution">
    <text evidence="2">The sequence shown here is derived from an EMBL/GenBank/DDBJ whole genome shotgun (WGS) entry which is preliminary data.</text>
</comment>
<dbReference type="AlphaFoldDB" id="A0A5C5CV22"/>
<protein>
    <submittedName>
        <fullName evidence="2">Uncharacterized protein</fullName>
    </submittedName>
</protein>
<sequence>MKSGTCVIIIDGSEAGQAEYKYNDTGRGQLWMEPEVLMDAFSSNNVGLRLGAEVRSIIIESATPGEAAQFSFSEWRKQR</sequence>
<keyword evidence="4" id="KW-1185">Reference proteome</keyword>
<gene>
    <name evidence="2" type="ORF">FIB18_00110</name>
    <name evidence="1" type="ORF">GGQ79_000850</name>
</gene>
<dbReference type="RefSeq" id="WP_140018843.1">
    <property type="nucleotide sequence ID" value="NZ_JACIEX010000001.1"/>
</dbReference>
<evidence type="ECO:0000313" key="1">
    <source>
        <dbReference type="EMBL" id="MBB4092377.1"/>
    </source>
</evidence>
<reference evidence="2" key="2">
    <citation type="submission" date="2019-06" db="EMBL/GenBank/DDBJ databases">
        <authorList>
            <person name="Hu M."/>
        </authorList>
    </citation>
    <scope>NUCLEOTIDE SEQUENCE</scope>
    <source>
        <strain evidence="2">08RB2639</strain>
    </source>
</reference>
<dbReference type="EMBL" id="JACIEX010000001">
    <property type="protein sequence ID" value="MBB4092377.1"/>
    <property type="molecule type" value="Genomic_DNA"/>
</dbReference>
<name>A0A5C5CV22_9HYPH</name>
<evidence type="ECO:0000313" key="3">
    <source>
        <dbReference type="Proteomes" id="UP000313390"/>
    </source>
</evidence>
<evidence type="ECO:0000313" key="4">
    <source>
        <dbReference type="Proteomes" id="UP000553980"/>
    </source>
</evidence>
<dbReference type="EMBL" id="VEWK01000001">
    <property type="protein sequence ID" value="TNV15203.1"/>
    <property type="molecule type" value="Genomic_DNA"/>
</dbReference>
<dbReference type="Proteomes" id="UP000313390">
    <property type="component" value="Unassembled WGS sequence"/>
</dbReference>
<accession>A0A5C5CV22</accession>
<reference evidence="2 3" key="1">
    <citation type="journal article" date="2011" name="Int. J. Syst. Evol. Microbiol.">
        <title>Ochrobactrum pecoris sp. nov., isolated from farm animals.</title>
        <authorList>
            <person name="Kampfer P."/>
            <person name="Huber B."/>
            <person name="Busse H.J."/>
            <person name="Scholz H.C."/>
            <person name="Tomaso H."/>
            <person name="Hotzel H."/>
            <person name="Melzer F."/>
        </authorList>
    </citation>
    <scope>NUCLEOTIDE SEQUENCE [LARGE SCALE GENOMIC DNA]</scope>
    <source>
        <strain evidence="2 3">08RB2639</strain>
    </source>
</reference>
<organism evidence="2 3">
    <name type="scientific">Brucella pecoris</name>
    <dbReference type="NCBI Taxonomy" id="867683"/>
    <lineage>
        <taxon>Bacteria</taxon>
        <taxon>Pseudomonadati</taxon>
        <taxon>Pseudomonadota</taxon>
        <taxon>Alphaproteobacteria</taxon>
        <taxon>Hyphomicrobiales</taxon>
        <taxon>Brucellaceae</taxon>
        <taxon>Brucella/Ochrobactrum group</taxon>
        <taxon>Brucella</taxon>
    </lineage>
</organism>
<dbReference type="OrthoDB" id="4120522at1224"/>
<reference evidence="1 4" key="3">
    <citation type="submission" date="2020-08" db="EMBL/GenBank/DDBJ databases">
        <title>Genomic Encyclopedia of Type Strains, Phase IV (KMG-IV): sequencing the most valuable type-strain genomes for metagenomic binning, comparative biology and taxonomic classification.</title>
        <authorList>
            <person name="Goeker M."/>
        </authorList>
    </citation>
    <scope>NUCLEOTIDE SEQUENCE [LARGE SCALE GENOMIC DNA]</scope>
    <source>
        <strain evidence="1 4">DSM 23868</strain>
    </source>
</reference>
<evidence type="ECO:0000313" key="2">
    <source>
        <dbReference type="EMBL" id="TNV15203.1"/>
    </source>
</evidence>
<dbReference type="Proteomes" id="UP000553980">
    <property type="component" value="Unassembled WGS sequence"/>
</dbReference>